<dbReference type="Pfam" id="PF13515">
    <property type="entry name" value="FUSC_2"/>
    <property type="match status" value="1"/>
</dbReference>
<evidence type="ECO:0000256" key="3">
    <source>
        <dbReference type="ARBA" id="ARBA00022692"/>
    </source>
</evidence>
<feature type="transmembrane region" description="Helical" evidence="7">
    <location>
        <begin position="99"/>
        <end position="126"/>
    </location>
</feature>
<evidence type="ECO:0000256" key="2">
    <source>
        <dbReference type="ARBA" id="ARBA00022475"/>
    </source>
</evidence>
<evidence type="ECO:0000256" key="4">
    <source>
        <dbReference type="ARBA" id="ARBA00022989"/>
    </source>
</evidence>
<evidence type="ECO:0000313" key="9">
    <source>
        <dbReference type="EMBL" id="URL58921.1"/>
    </source>
</evidence>
<dbReference type="InterPro" id="IPR049453">
    <property type="entry name" value="Memb_transporter_dom"/>
</dbReference>
<evidence type="ECO:0000256" key="6">
    <source>
        <dbReference type="ARBA" id="ARBA00043993"/>
    </source>
</evidence>
<reference evidence="9" key="1">
    <citation type="submission" date="2020-10" db="EMBL/GenBank/DDBJ databases">
        <title>Whole-genome sequence of Luteibacter sp. EIF3.</title>
        <authorList>
            <person name="Friedrich I."/>
            <person name="Hertel R."/>
            <person name="Daniel R."/>
        </authorList>
    </citation>
    <scope>NUCLEOTIDE SEQUENCE</scope>
    <source>
        <strain evidence="9">EIF3</strain>
    </source>
</reference>
<feature type="transmembrane region" description="Helical" evidence="7">
    <location>
        <begin position="164"/>
        <end position="184"/>
    </location>
</feature>
<keyword evidence="4 7" id="KW-1133">Transmembrane helix</keyword>
<feature type="domain" description="Integral membrane bound transporter" evidence="8">
    <location>
        <begin position="56"/>
        <end position="180"/>
    </location>
</feature>
<keyword evidence="3 7" id="KW-0812">Transmembrane</keyword>
<evidence type="ECO:0000256" key="7">
    <source>
        <dbReference type="SAM" id="Phobius"/>
    </source>
</evidence>
<evidence type="ECO:0000313" key="10">
    <source>
        <dbReference type="Proteomes" id="UP001056681"/>
    </source>
</evidence>
<keyword evidence="2" id="KW-1003">Cell membrane</keyword>
<dbReference type="PANTHER" id="PTHR30509:SF9">
    <property type="entry name" value="MULTIDRUG RESISTANCE PROTEIN MDTO"/>
    <property type="match status" value="1"/>
</dbReference>
<proteinExistence type="inferred from homology"/>
<comment type="similarity">
    <text evidence="6">Belongs to the YccS/YhfK family.</text>
</comment>
<name>A0ABY4T844_9GAMM</name>
<gene>
    <name evidence="9" type="ORF">IM816_02030</name>
</gene>
<dbReference type="Proteomes" id="UP001056681">
    <property type="component" value="Chromosome"/>
</dbReference>
<accession>A0ABY4T844</accession>
<evidence type="ECO:0000259" key="8">
    <source>
        <dbReference type="Pfam" id="PF13515"/>
    </source>
</evidence>
<sequence length="200" mass="21123">MTPPNAPAPRTDATVRATRLRLAQRALDRLFRSMPLRGRARLGLFMAFKVGLSASVAFAIGHAMHTEQAFWAAISAVAVTQTHYADTRGAGRDRFLGTVIGGVGGLLGLCVGQSGSLLLFAAALVLVTLACWLANVGSAARIAGITTAIVLLVPSDGPRWELPVMRLAEVALGTLCALVIGWLVTRLENRVEHKAKDTTA</sequence>
<dbReference type="RefSeq" id="WP_072322470.1">
    <property type="nucleotide sequence ID" value="NZ_CP063231.1"/>
</dbReference>
<evidence type="ECO:0000256" key="1">
    <source>
        <dbReference type="ARBA" id="ARBA00004651"/>
    </source>
</evidence>
<comment type="subcellular location">
    <subcellularLocation>
        <location evidence="1">Cell membrane</location>
        <topology evidence="1">Multi-pass membrane protein</topology>
    </subcellularLocation>
</comment>
<keyword evidence="10" id="KW-1185">Reference proteome</keyword>
<dbReference type="EMBL" id="CP063231">
    <property type="protein sequence ID" value="URL58921.1"/>
    <property type="molecule type" value="Genomic_DNA"/>
</dbReference>
<protein>
    <submittedName>
        <fullName evidence="9">FUSC family protein</fullName>
    </submittedName>
</protein>
<keyword evidence="5 7" id="KW-0472">Membrane</keyword>
<organism evidence="9 10">
    <name type="scientific">Luteibacter flocculans</name>
    <dbReference type="NCBI Taxonomy" id="2780091"/>
    <lineage>
        <taxon>Bacteria</taxon>
        <taxon>Pseudomonadati</taxon>
        <taxon>Pseudomonadota</taxon>
        <taxon>Gammaproteobacteria</taxon>
        <taxon>Lysobacterales</taxon>
        <taxon>Rhodanobacteraceae</taxon>
        <taxon>Luteibacter</taxon>
    </lineage>
</organism>
<evidence type="ECO:0000256" key="5">
    <source>
        <dbReference type="ARBA" id="ARBA00023136"/>
    </source>
</evidence>
<feature type="transmembrane region" description="Helical" evidence="7">
    <location>
        <begin position="42"/>
        <end position="63"/>
    </location>
</feature>
<dbReference type="PANTHER" id="PTHR30509">
    <property type="entry name" value="P-HYDROXYBENZOIC ACID EFFLUX PUMP SUBUNIT-RELATED"/>
    <property type="match status" value="1"/>
</dbReference>